<dbReference type="PANTHER" id="PTHR43029:SF10">
    <property type="entry name" value="AMMONIUM TRANSPORTER MEP2"/>
    <property type="match status" value="1"/>
</dbReference>
<dbReference type="InterPro" id="IPR001905">
    <property type="entry name" value="Ammonium_transpt"/>
</dbReference>
<name>A0ABS5BKK2_9BACT</name>
<feature type="transmembrane region" description="Helical" evidence="9">
    <location>
        <begin position="516"/>
        <end position="539"/>
    </location>
</feature>
<dbReference type="SUPFAM" id="SSF111352">
    <property type="entry name" value="Ammonium transporter"/>
    <property type="match status" value="1"/>
</dbReference>
<evidence type="ECO:0000259" key="11">
    <source>
        <dbReference type="Pfam" id="PF00909"/>
    </source>
</evidence>
<feature type="coiled-coil region" evidence="8">
    <location>
        <begin position="568"/>
        <end position="656"/>
    </location>
</feature>
<dbReference type="Proteomes" id="UP000676565">
    <property type="component" value="Unassembled WGS sequence"/>
</dbReference>
<evidence type="ECO:0000256" key="10">
    <source>
        <dbReference type="SAM" id="SignalP"/>
    </source>
</evidence>
<feature type="transmembrane region" description="Helical" evidence="9">
    <location>
        <begin position="460"/>
        <end position="476"/>
    </location>
</feature>
<feature type="transmembrane region" description="Helical" evidence="9">
    <location>
        <begin position="217"/>
        <end position="239"/>
    </location>
</feature>
<evidence type="ECO:0000256" key="3">
    <source>
        <dbReference type="ARBA" id="ARBA00022448"/>
    </source>
</evidence>
<feature type="chain" id="PRO_5046503571" evidence="10">
    <location>
        <begin position="25"/>
        <end position="837"/>
    </location>
</feature>
<feature type="transmembrane region" description="Helical" evidence="9">
    <location>
        <begin position="364"/>
        <end position="386"/>
    </location>
</feature>
<evidence type="ECO:0000256" key="2">
    <source>
        <dbReference type="ARBA" id="ARBA00005887"/>
    </source>
</evidence>
<evidence type="ECO:0000256" key="6">
    <source>
        <dbReference type="ARBA" id="ARBA00023136"/>
    </source>
</evidence>
<dbReference type="PANTHER" id="PTHR43029">
    <property type="entry name" value="AMMONIUM TRANSPORTER MEP2"/>
    <property type="match status" value="1"/>
</dbReference>
<keyword evidence="7" id="KW-0924">Ammonia transport</keyword>
<feature type="transmembrane region" description="Helical" evidence="9">
    <location>
        <begin position="430"/>
        <end position="451"/>
    </location>
</feature>
<keyword evidence="8" id="KW-0175">Coiled coil</keyword>
<keyword evidence="3" id="KW-0813">Transport</keyword>
<organism evidence="12 13">
    <name type="scientific">Gemmata palustris</name>
    <dbReference type="NCBI Taxonomy" id="2822762"/>
    <lineage>
        <taxon>Bacteria</taxon>
        <taxon>Pseudomonadati</taxon>
        <taxon>Planctomycetota</taxon>
        <taxon>Planctomycetia</taxon>
        <taxon>Gemmatales</taxon>
        <taxon>Gemmataceae</taxon>
        <taxon>Gemmata</taxon>
    </lineage>
</organism>
<reference evidence="12 13" key="1">
    <citation type="submission" date="2021-04" db="EMBL/GenBank/DDBJ databases">
        <authorList>
            <person name="Ivanova A."/>
        </authorList>
    </citation>
    <scope>NUCLEOTIDE SEQUENCE [LARGE SCALE GENOMIC DNA]</scope>
    <source>
        <strain evidence="12 13">G18</strain>
    </source>
</reference>
<dbReference type="EMBL" id="JAGKQQ010000001">
    <property type="protein sequence ID" value="MBP3954218.1"/>
    <property type="molecule type" value="Genomic_DNA"/>
</dbReference>
<dbReference type="NCBIfam" id="TIGR00836">
    <property type="entry name" value="amt"/>
    <property type="match status" value="1"/>
</dbReference>
<feature type="coiled-coil region" evidence="8">
    <location>
        <begin position="44"/>
        <end position="165"/>
    </location>
</feature>
<feature type="domain" description="Ammonium transporter AmtB-like" evidence="11">
    <location>
        <begin position="184"/>
        <end position="545"/>
    </location>
</feature>
<feature type="transmembrane region" description="Helical" evidence="9">
    <location>
        <begin position="283"/>
        <end position="302"/>
    </location>
</feature>
<evidence type="ECO:0000256" key="8">
    <source>
        <dbReference type="SAM" id="Coils"/>
    </source>
</evidence>
<keyword evidence="4 9" id="KW-0812">Transmembrane</keyword>
<evidence type="ECO:0000256" key="7">
    <source>
        <dbReference type="ARBA" id="ARBA00023177"/>
    </source>
</evidence>
<evidence type="ECO:0000256" key="5">
    <source>
        <dbReference type="ARBA" id="ARBA00022989"/>
    </source>
</evidence>
<feature type="transmembrane region" description="Helical" evidence="9">
    <location>
        <begin position="314"/>
        <end position="336"/>
    </location>
</feature>
<sequence>MQVRRLLLALLLFTGCSMMPGLWAPLGGIASAQDEKKSAAKPDLEAAEKAIADLKKAFEATQKELAETKKALGDLKTSSTADTKAATAKVDALKKEIDAATKSATTTKDELAALTVKANALTKELETVKAAGGDPKAAAEKLAAIEKGAEESKKAAEEIKKAAEKGVADAGAAATTGKERGDTAWMLTSSAFVLFMVPGLALFYGGMVRRKNVLATMMHSMAALAVVGVYWVAIGYAIAFGPSVIKIDVAGVTDGGLFGWSWDLLFLKGIEPGAKLGGYDIPVYVHVMFQGMFAIITPALISGAIAERIRFWPFCLFMVLWVTFVYCPLAHMVWAFDWFDNGIPLAKRGGAAIGLLGKMGALDFAGGTVVHIAAGMAGLACCLVLGKRAGYPKQIAHPNSMVLTLLGAGLLWFGWFGFNGGSSVRGDSLAGSAFAATQAAAAAAGLGWMLVEWLHKGKPTALGLASGIVAGLVAVTPASGFVYMWGAVLIGLAAAVLCYLAVALKNVLGYDDSLDAFGVHGVGGFVGAILTGVFCSTLVNSAGTDGPFAFSAHRSRLEALKKDEGKMIKDAKAEADKAAADAKAKETESATQIEALTKAKDEAEKKFTEATIGKREAEAKALTEAKEKLKEATDPLDKLKDEATLKADAAKKMEDDQTALQATADKQDVDGKSGLSQLFIQIKAAVFSVVFAFVLSLGLVLLTQAITLGNFKTDAKSEAEGLDRTEHGEVGFDFSGATESATVVSTEPRAASAPRGNGRFDVQIAGADSKELMAIWSELCKPTDGAPDKDFIAVYPHVTTIRGTTFRCRDGDPAAITKRLASLFTRLAKKPVTATKV</sequence>
<evidence type="ECO:0000256" key="1">
    <source>
        <dbReference type="ARBA" id="ARBA00004141"/>
    </source>
</evidence>
<dbReference type="PROSITE" id="PS51257">
    <property type="entry name" value="PROKAR_LIPOPROTEIN"/>
    <property type="match status" value="1"/>
</dbReference>
<gene>
    <name evidence="12" type="primary">amt</name>
    <name evidence="12" type="ORF">J8F10_02770</name>
</gene>
<dbReference type="RefSeq" id="WP_210652360.1">
    <property type="nucleotide sequence ID" value="NZ_JAGKQQ010000001.1"/>
</dbReference>
<comment type="subcellular location">
    <subcellularLocation>
        <location evidence="1">Membrane</location>
        <topology evidence="1">Multi-pass membrane protein</topology>
    </subcellularLocation>
</comment>
<dbReference type="InterPro" id="IPR029020">
    <property type="entry name" value="Ammonium/urea_transptr"/>
</dbReference>
<feature type="transmembrane region" description="Helical" evidence="9">
    <location>
        <begin position="678"/>
        <end position="702"/>
    </location>
</feature>
<dbReference type="Pfam" id="PF00909">
    <property type="entry name" value="Ammonium_transp"/>
    <property type="match status" value="1"/>
</dbReference>
<feature type="transmembrane region" description="Helical" evidence="9">
    <location>
        <begin position="482"/>
        <end position="504"/>
    </location>
</feature>
<evidence type="ECO:0000313" key="13">
    <source>
        <dbReference type="Proteomes" id="UP000676565"/>
    </source>
</evidence>
<evidence type="ECO:0000313" key="12">
    <source>
        <dbReference type="EMBL" id="MBP3954218.1"/>
    </source>
</evidence>
<protein>
    <submittedName>
        <fullName evidence="12">Ammonium transporter</fullName>
    </submittedName>
</protein>
<dbReference type="InterPro" id="IPR018047">
    <property type="entry name" value="Ammonium_transpt_CS"/>
</dbReference>
<dbReference type="Gene3D" id="1.10.3430.10">
    <property type="entry name" value="Ammonium transporter AmtB like domains"/>
    <property type="match status" value="2"/>
</dbReference>
<feature type="transmembrane region" description="Helical" evidence="9">
    <location>
        <begin position="398"/>
        <end position="418"/>
    </location>
</feature>
<dbReference type="PROSITE" id="PS01219">
    <property type="entry name" value="AMMONIUM_TRANSP"/>
    <property type="match status" value="1"/>
</dbReference>
<keyword evidence="5 9" id="KW-1133">Transmembrane helix</keyword>
<keyword evidence="6 9" id="KW-0472">Membrane</keyword>
<evidence type="ECO:0000256" key="9">
    <source>
        <dbReference type="SAM" id="Phobius"/>
    </source>
</evidence>
<comment type="similarity">
    <text evidence="2">Belongs to the ammonia transporter channel (TC 1.A.11.2) family.</text>
</comment>
<proteinExistence type="inferred from homology"/>
<keyword evidence="10" id="KW-0732">Signal</keyword>
<feature type="signal peptide" evidence="10">
    <location>
        <begin position="1"/>
        <end position="24"/>
    </location>
</feature>
<dbReference type="InterPro" id="IPR024041">
    <property type="entry name" value="NH4_transpt_AmtB-like_dom"/>
</dbReference>
<feature type="transmembrane region" description="Helical" evidence="9">
    <location>
        <begin position="184"/>
        <end position="205"/>
    </location>
</feature>
<keyword evidence="13" id="KW-1185">Reference proteome</keyword>
<evidence type="ECO:0000256" key="4">
    <source>
        <dbReference type="ARBA" id="ARBA00022692"/>
    </source>
</evidence>
<comment type="caution">
    <text evidence="12">The sequence shown here is derived from an EMBL/GenBank/DDBJ whole genome shotgun (WGS) entry which is preliminary data.</text>
</comment>
<accession>A0ABS5BKK2</accession>